<dbReference type="Proteomes" id="UP000281553">
    <property type="component" value="Unassembled WGS sequence"/>
</dbReference>
<feature type="compositionally biased region" description="Basic residues" evidence="1">
    <location>
        <begin position="31"/>
        <end position="42"/>
    </location>
</feature>
<feature type="region of interest" description="Disordered" evidence="1">
    <location>
        <begin position="1"/>
        <end position="42"/>
    </location>
</feature>
<feature type="compositionally biased region" description="Polar residues" evidence="1">
    <location>
        <begin position="1"/>
        <end position="18"/>
    </location>
</feature>
<dbReference type="AlphaFoldDB" id="A0A3P7M0K4"/>
<sequence length="59" mass="7110">MISHGITSFSRGQSQWTRNRLMLTPRQPFSSRRKRRRNPSVLHQRKFNLLRLTPCIECE</sequence>
<evidence type="ECO:0000313" key="3">
    <source>
        <dbReference type="Proteomes" id="UP000281553"/>
    </source>
</evidence>
<reference evidence="2 3" key="1">
    <citation type="submission" date="2018-11" db="EMBL/GenBank/DDBJ databases">
        <authorList>
            <consortium name="Pathogen Informatics"/>
        </authorList>
    </citation>
    <scope>NUCLEOTIDE SEQUENCE [LARGE SCALE GENOMIC DNA]</scope>
</reference>
<gene>
    <name evidence="2" type="ORF">DILT_LOCUS12694</name>
</gene>
<accession>A0A3P7M0K4</accession>
<protein>
    <submittedName>
        <fullName evidence="2">Uncharacterized protein</fullName>
    </submittedName>
</protein>
<keyword evidence="3" id="KW-1185">Reference proteome</keyword>
<proteinExistence type="predicted"/>
<dbReference type="EMBL" id="UYRU01067389">
    <property type="protein sequence ID" value="VDN16863.1"/>
    <property type="molecule type" value="Genomic_DNA"/>
</dbReference>
<evidence type="ECO:0000313" key="2">
    <source>
        <dbReference type="EMBL" id="VDN16863.1"/>
    </source>
</evidence>
<name>A0A3P7M0K4_DIBLA</name>
<organism evidence="2 3">
    <name type="scientific">Dibothriocephalus latus</name>
    <name type="common">Fish tapeworm</name>
    <name type="synonym">Diphyllobothrium latum</name>
    <dbReference type="NCBI Taxonomy" id="60516"/>
    <lineage>
        <taxon>Eukaryota</taxon>
        <taxon>Metazoa</taxon>
        <taxon>Spiralia</taxon>
        <taxon>Lophotrochozoa</taxon>
        <taxon>Platyhelminthes</taxon>
        <taxon>Cestoda</taxon>
        <taxon>Eucestoda</taxon>
        <taxon>Diphyllobothriidea</taxon>
        <taxon>Diphyllobothriidae</taxon>
        <taxon>Dibothriocephalus</taxon>
    </lineage>
</organism>
<evidence type="ECO:0000256" key="1">
    <source>
        <dbReference type="SAM" id="MobiDB-lite"/>
    </source>
</evidence>